<name>A0A6G9YM59_9NOCA</name>
<sequence>MRKFVTGAAAMVAAAGATLAVSAPQANAAGYYYGAIAISYSTGYIGYSYDYADSGTAQSRAVSQCGQADCQAVEWFANGCGAVAYSRSTGTWSWGYAASRIGAQNKALSYNNGGAAIVHWNCTSNHG</sequence>
<protein>
    <submittedName>
        <fullName evidence="3">DUF4189 domain-containing protein</fullName>
    </submittedName>
</protein>
<evidence type="ECO:0000259" key="2">
    <source>
        <dbReference type="Pfam" id="PF13827"/>
    </source>
</evidence>
<proteinExistence type="predicted"/>
<accession>A0A6G9YM59</accession>
<feature type="domain" description="DUF4189" evidence="2">
    <location>
        <begin position="33"/>
        <end position="122"/>
    </location>
</feature>
<dbReference type="AlphaFoldDB" id="A0A6G9YM59"/>
<feature type="chain" id="PRO_5026016950" evidence="1">
    <location>
        <begin position="29"/>
        <end position="127"/>
    </location>
</feature>
<reference evidence="3 4" key="1">
    <citation type="journal article" date="2019" name="ACS Chem. Biol.">
        <title>Identification and Mobilization of a Cryptic Antibiotic Biosynthesis Gene Locus from a Human-Pathogenic Nocardia Isolate.</title>
        <authorList>
            <person name="Herisse M."/>
            <person name="Ishida K."/>
            <person name="Porter J.L."/>
            <person name="Howden B."/>
            <person name="Hertweck C."/>
            <person name="Stinear T.P."/>
            <person name="Pidot S.J."/>
        </authorList>
    </citation>
    <scope>NUCLEOTIDE SEQUENCE [LARGE SCALE GENOMIC DNA]</scope>
    <source>
        <strain evidence="3 4">AUSMDU00012717</strain>
    </source>
</reference>
<evidence type="ECO:0000313" key="3">
    <source>
        <dbReference type="EMBL" id="QIS14271.1"/>
    </source>
</evidence>
<dbReference type="RefSeq" id="WP_167476705.1">
    <property type="nucleotide sequence ID" value="NZ_CP046172.1"/>
</dbReference>
<organism evidence="3 4">
    <name type="scientific">Nocardia arthritidis</name>
    <dbReference type="NCBI Taxonomy" id="228602"/>
    <lineage>
        <taxon>Bacteria</taxon>
        <taxon>Bacillati</taxon>
        <taxon>Actinomycetota</taxon>
        <taxon>Actinomycetes</taxon>
        <taxon>Mycobacteriales</taxon>
        <taxon>Nocardiaceae</taxon>
        <taxon>Nocardia</taxon>
    </lineage>
</organism>
<gene>
    <name evidence="3" type="ORF">F5544_32160</name>
</gene>
<keyword evidence="1" id="KW-0732">Signal</keyword>
<dbReference type="InterPro" id="IPR025240">
    <property type="entry name" value="DUF4189"/>
</dbReference>
<feature type="signal peptide" evidence="1">
    <location>
        <begin position="1"/>
        <end position="28"/>
    </location>
</feature>
<keyword evidence="4" id="KW-1185">Reference proteome</keyword>
<dbReference type="Proteomes" id="UP000503540">
    <property type="component" value="Chromosome"/>
</dbReference>
<evidence type="ECO:0000313" key="4">
    <source>
        <dbReference type="Proteomes" id="UP000503540"/>
    </source>
</evidence>
<dbReference type="EMBL" id="CP046172">
    <property type="protein sequence ID" value="QIS14271.1"/>
    <property type="molecule type" value="Genomic_DNA"/>
</dbReference>
<dbReference type="Pfam" id="PF13827">
    <property type="entry name" value="DUF4189"/>
    <property type="match status" value="1"/>
</dbReference>
<evidence type="ECO:0000256" key="1">
    <source>
        <dbReference type="SAM" id="SignalP"/>
    </source>
</evidence>
<dbReference type="KEGG" id="nah:F5544_32160"/>